<comment type="caution">
    <text evidence="3">The sequence shown here is derived from an EMBL/GenBank/DDBJ whole genome shotgun (WGS) entry which is preliminary data.</text>
</comment>
<evidence type="ECO:0000313" key="4">
    <source>
        <dbReference type="Proteomes" id="UP000095209"/>
    </source>
</evidence>
<feature type="compositionally biased region" description="Polar residues" evidence="1">
    <location>
        <begin position="215"/>
        <end position="224"/>
    </location>
</feature>
<dbReference type="PANTHER" id="PTHR13887:SF41">
    <property type="entry name" value="THIOREDOXIN SUPERFAMILY PROTEIN"/>
    <property type="match status" value="1"/>
</dbReference>
<evidence type="ECO:0000313" key="3">
    <source>
        <dbReference type="EMBL" id="OEH92666.1"/>
    </source>
</evidence>
<protein>
    <submittedName>
        <fullName evidence="3">Disulfide bond formation protein DsbA</fullName>
    </submittedName>
</protein>
<keyword evidence="4" id="KW-1185">Reference proteome</keyword>
<name>A0A1E5LF35_9BACI</name>
<dbReference type="STRING" id="1305675.BFG57_01280"/>
<dbReference type="GO" id="GO:0016491">
    <property type="term" value="F:oxidoreductase activity"/>
    <property type="evidence" value="ECO:0007669"/>
    <property type="project" value="InterPro"/>
</dbReference>
<reference evidence="3 4" key="1">
    <citation type="submission" date="2016-08" db="EMBL/GenBank/DDBJ databases">
        <title>Genome of Bacillus solimangrovi GH2-4.</title>
        <authorList>
            <person name="Lim S."/>
            <person name="Kim B.-C."/>
        </authorList>
    </citation>
    <scope>NUCLEOTIDE SEQUENCE [LARGE SCALE GENOMIC DNA]</scope>
    <source>
        <strain evidence="3 4">GH2-4</strain>
    </source>
</reference>
<feature type="region of interest" description="Disordered" evidence="1">
    <location>
        <begin position="215"/>
        <end position="237"/>
    </location>
</feature>
<dbReference type="Pfam" id="PF01323">
    <property type="entry name" value="DSBA"/>
    <property type="match status" value="1"/>
</dbReference>
<sequence length="237" mass="26238">MKIEVWSDFVCPFCNIGKRRLEEALEQFPHKDEVEVVYKSFELDPNASVNTDKSLFEVLASKYGTSVEQAKQMSDNVAQQAATVGLDFQFDKSIPTNTFDAHRVAKFAKAKGKDTELTERFMYAHFTEGKNIGNHDTITEIAEQAGLEGKEVRDVLSGSGYEQEVRTEEAQAQQIGVQGVPFFVINEKYAISGAQSTETFAGALNKVWQEENEASPLQSLNSKGVQGETCSDDGCDI</sequence>
<dbReference type="CDD" id="cd03024">
    <property type="entry name" value="DsbA_FrnE"/>
    <property type="match status" value="1"/>
</dbReference>
<dbReference type="OrthoDB" id="9799122at2"/>
<gene>
    <name evidence="3" type="ORF">BFG57_01280</name>
</gene>
<feature type="domain" description="DSBA-like thioredoxin" evidence="2">
    <location>
        <begin position="3"/>
        <end position="204"/>
    </location>
</feature>
<dbReference type="PANTHER" id="PTHR13887">
    <property type="entry name" value="GLUTATHIONE S-TRANSFERASE KAPPA"/>
    <property type="match status" value="1"/>
</dbReference>
<evidence type="ECO:0000256" key="1">
    <source>
        <dbReference type="SAM" id="MobiDB-lite"/>
    </source>
</evidence>
<dbReference type="InterPro" id="IPR001853">
    <property type="entry name" value="DSBA-like_thioredoxin_dom"/>
</dbReference>
<dbReference type="EMBL" id="MJEH01000022">
    <property type="protein sequence ID" value="OEH92666.1"/>
    <property type="molecule type" value="Genomic_DNA"/>
</dbReference>
<dbReference type="RefSeq" id="WP_069717107.1">
    <property type="nucleotide sequence ID" value="NZ_MJEH01000022.1"/>
</dbReference>
<dbReference type="Proteomes" id="UP000095209">
    <property type="component" value="Unassembled WGS sequence"/>
</dbReference>
<accession>A0A1E5LF35</accession>
<dbReference type="AlphaFoldDB" id="A0A1E5LF35"/>
<proteinExistence type="predicted"/>
<evidence type="ECO:0000259" key="2">
    <source>
        <dbReference type="Pfam" id="PF01323"/>
    </source>
</evidence>
<dbReference type="SUPFAM" id="SSF52833">
    <property type="entry name" value="Thioredoxin-like"/>
    <property type="match status" value="1"/>
</dbReference>
<dbReference type="InterPro" id="IPR036249">
    <property type="entry name" value="Thioredoxin-like_sf"/>
</dbReference>
<dbReference type="Gene3D" id="3.40.30.10">
    <property type="entry name" value="Glutaredoxin"/>
    <property type="match status" value="1"/>
</dbReference>
<organism evidence="3 4">
    <name type="scientific">Bacillus solimangrovi</name>
    <dbReference type="NCBI Taxonomy" id="1305675"/>
    <lineage>
        <taxon>Bacteria</taxon>
        <taxon>Bacillati</taxon>
        <taxon>Bacillota</taxon>
        <taxon>Bacilli</taxon>
        <taxon>Bacillales</taxon>
        <taxon>Bacillaceae</taxon>
        <taxon>Bacillus</taxon>
    </lineage>
</organism>